<reference evidence="1" key="1">
    <citation type="submission" date="2014-11" db="EMBL/GenBank/DDBJ databases">
        <authorList>
            <person name="Amaro Gonzalez C."/>
        </authorList>
    </citation>
    <scope>NUCLEOTIDE SEQUENCE</scope>
</reference>
<sequence length="20" mass="2235">MLRTSCITIKKAIVSSLLEQ</sequence>
<dbReference type="AlphaFoldDB" id="A0A0E9TJ95"/>
<name>A0A0E9TJ95_ANGAN</name>
<accession>A0A0E9TJ95</accession>
<proteinExistence type="predicted"/>
<organism evidence="1">
    <name type="scientific">Anguilla anguilla</name>
    <name type="common">European freshwater eel</name>
    <name type="synonym">Muraena anguilla</name>
    <dbReference type="NCBI Taxonomy" id="7936"/>
    <lineage>
        <taxon>Eukaryota</taxon>
        <taxon>Metazoa</taxon>
        <taxon>Chordata</taxon>
        <taxon>Craniata</taxon>
        <taxon>Vertebrata</taxon>
        <taxon>Euteleostomi</taxon>
        <taxon>Actinopterygii</taxon>
        <taxon>Neopterygii</taxon>
        <taxon>Teleostei</taxon>
        <taxon>Anguilliformes</taxon>
        <taxon>Anguillidae</taxon>
        <taxon>Anguilla</taxon>
    </lineage>
</organism>
<reference evidence="1" key="2">
    <citation type="journal article" date="2015" name="Fish Shellfish Immunol.">
        <title>Early steps in the European eel (Anguilla anguilla)-Vibrio vulnificus interaction in the gills: Role of the RtxA13 toxin.</title>
        <authorList>
            <person name="Callol A."/>
            <person name="Pajuelo D."/>
            <person name="Ebbesson L."/>
            <person name="Teles M."/>
            <person name="MacKenzie S."/>
            <person name="Amaro C."/>
        </authorList>
    </citation>
    <scope>NUCLEOTIDE SEQUENCE</scope>
</reference>
<protein>
    <submittedName>
        <fullName evidence="1">Uncharacterized protein</fullName>
    </submittedName>
</protein>
<evidence type="ECO:0000313" key="1">
    <source>
        <dbReference type="EMBL" id="JAH52965.1"/>
    </source>
</evidence>
<dbReference type="EMBL" id="GBXM01055612">
    <property type="protein sequence ID" value="JAH52965.1"/>
    <property type="molecule type" value="Transcribed_RNA"/>
</dbReference>